<dbReference type="GO" id="GO:0045176">
    <property type="term" value="P:apical protein localization"/>
    <property type="evidence" value="ECO:0007669"/>
    <property type="project" value="TreeGrafter"/>
</dbReference>
<evidence type="ECO:0000313" key="3">
    <source>
        <dbReference type="Proteomes" id="UP000035680"/>
    </source>
</evidence>
<reference evidence="4" key="2">
    <citation type="submission" date="2015-08" db="UniProtKB">
        <authorList>
            <consortium name="WormBaseParasite"/>
        </authorList>
    </citation>
    <scope>IDENTIFICATION</scope>
</reference>
<dbReference type="InterPro" id="IPR011989">
    <property type="entry name" value="ARM-like"/>
</dbReference>
<reference evidence="3" key="1">
    <citation type="submission" date="2014-07" db="EMBL/GenBank/DDBJ databases">
        <authorList>
            <person name="Martin A.A"/>
            <person name="De Silva N."/>
        </authorList>
    </citation>
    <scope>NUCLEOTIDE SEQUENCE</scope>
</reference>
<organism evidence="3 4">
    <name type="scientific">Strongyloides venezuelensis</name>
    <name type="common">Threadworm</name>
    <dbReference type="NCBI Taxonomy" id="75913"/>
    <lineage>
        <taxon>Eukaryota</taxon>
        <taxon>Metazoa</taxon>
        <taxon>Ecdysozoa</taxon>
        <taxon>Nematoda</taxon>
        <taxon>Chromadorea</taxon>
        <taxon>Rhabditida</taxon>
        <taxon>Tylenchina</taxon>
        <taxon>Panagrolaimomorpha</taxon>
        <taxon>Strongyloidoidea</taxon>
        <taxon>Strongyloididae</taxon>
        <taxon>Strongyloides</taxon>
    </lineage>
</organism>
<dbReference type="GO" id="GO:0008093">
    <property type="term" value="F:cytoskeletal anchor activity"/>
    <property type="evidence" value="ECO:0007669"/>
    <property type="project" value="TreeGrafter"/>
</dbReference>
<dbReference type="GO" id="GO:0009786">
    <property type="term" value="P:regulation of asymmetric cell division"/>
    <property type="evidence" value="ECO:0007669"/>
    <property type="project" value="TreeGrafter"/>
</dbReference>
<evidence type="ECO:0000259" key="2">
    <source>
        <dbReference type="Pfam" id="PF19427"/>
    </source>
</evidence>
<dbReference type="WBParaSite" id="SVE_0110500.1">
    <property type="protein sequence ID" value="SVE_0110500.1"/>
    <property type="gene ID" value="SVE_0110500"/>
</dbReference>
<keyword evidence="3" id="KW-1185">Reference proteome</keyword>
<dbReference type="PANTHER" id="PTHR21386:SF0">
    <property type="entry name" value="PROTEIN INSCUTEABLE HOMOLOG"/>
    <property type="match status" value="1"/>
</dbReference>
<protein>
    <submittedName>
        <fullName evidence="4">Insc_C domain-containing protein</fullName>
    </submittedName>
</protein>
<dbReference type="PANTHER" id="PTHR21386">
    <property type="entry name" value="INSCUTEABLE"/>
    <property type="match status" value="1"/>
</dbReference>
<evidence type="ECO:0000313" key="4">
    <source>
        <dbReference type="WBParaSite" id="SVE_0110500.1"/>
    </source>
</evidence>
<feature type="domain" description="Protein inscuteable homologue C-terminal" evidence="2">
    <location>
        <begin position="523"/>
        <end position="753"/>
    </location>
</feature>
<dbReference type="AlphaFoldDB" id="A0A0K0EX51"/>
<dbReference type="SUPFAM" id="SSF48371">
    <property type="entry name" value="ARM repeat"/>
    <property type="match status" value="1"/>
</dbReference>
<sequence length="799" mass="92144">MPSLLKNFVVTKKRDVSEQKNTVNMKNDETFAILSNQPTFSKEFENNNLTKIEHFPLSDEINNSTKRYLLDLSRNCEKDIQYVLFSRSCFDIDSKDVTDNFLLYSDLQLLDRKNKPKKCIARLTSSLQKVVSTSSTEINVIENAEKYYDKYEKSYASEMGYNNFCDNNKTINNKHNFPNNGKFCYTPNFENGPVAILYTSRNNISYDGRISNGKRLFISENNEKKYKKDVRPSQKGYYLKLRSSTPNLSGIVEEDDVEDVDRTPFIRSYDNCSNLKNYKNIARKPVIRARINSTSNINRKMKHYEEGISKPYNHLIHVNNIDSQLLTNNTSISLNNGENVVVESYTSSSSPKSIYSTRSSTDSGQESTGTDCHLQKNFNKIPLYHYIIKYQQIYTIIDNILKLGSNIYSSLTHIIDNKFICQNLLIESSQLITLLKNRYLYNTVNYEDINLIQELLIDVEKEVYENGENRIFSNYFIIILRRTIEETFHTFAKIIFEYFVTSNNNDELLHIGTEHFIYLLLFSDELCNVAMQYNLVKKLLQHCINPTTNYHTIKLLLRALAVLCSTSKGCTQLLENDGFNFIINVICNYPFDCSVEAAGVLTQLTSPPSNCLTLLKNISPIITKLTEMIECCDSSESLLLCTAALSNLSIQYPSGNRYINEMKTCQKLVLVTKKPKCCSIFVYEQLVTLMARMVSQGWYLTLYNKECVDILLHLMLINDEYHLKYCERIKYKSAVALSSIAKNDYGLHLIKINNGYGIMCKITESNLNNTQDPMVVICQTIRDRLENFFDEPKALETEL</sequence>
<dbReference type="InterPro" id="IPR016024">
    <property type="entry name" value="ARM-type_fold"/>
</dbReference>
<dbReference type="Gene3D" id="1.25.10.10">
    <property type="entry name" value="Leucine-rich Repeat Variant"/>
    <property type="match status" value="1"/>
</dbReference>
<dbReference type="STRING" id="75913.A0A0K0EX51"/>
<dbReference type="GO" id="GO:0008356">
    <property type="term" value="P:asymmetric cell division"/>
    <property type="evidence" value="ECO:0007669"/>
    <property type="project" value="InterPro"/>
</dbReference>
<dbReference type="GO" id="GO:0000132">
    <property type="term" value="P:establishment of mitotic spindle orientation"/>
    <property type="evidence" value="ECO:0007669"/>
    <property type="project" value="TreeGrafter"/>
</dbReference>
<evidence type="ECO:0000256" key="1">
    <source>
        <dbReference type="SAM" id="MobiDB-lite"/>
    </source>
</evidence>
<accession>A0A0K0EX51</accession>
<feature type="region of interest" description="Disordered" evidence="1">
    <location>
        <begin position="349"/>
        <end position="369"/>
    </location>
</feature>
<dbReference type="Pfam" id="PF19427">
    <property type="entry name" value="Insc_C"/>
    <property type="match status" value="1"/>
</dbReference>
<dbReference type="Proteomes" id="UP000035680">
    <property type="component" value="Unassembled WGS sequence"/>
</dbReference>
<dbReference type="InterPro" id="IPR045789">
    <property type="entry name" value="Insc_C"/>
</dbReference>
<feature type="compositionally biased region" description="Low complexity" evidence="1">
    <location>
        <begin position="349"/>
        <end position="361"/>
    </location>
</feature>
<dbReference type="InterPro" id="IPR039921">
    <property type="entry name" value="Inscuteable"/>
</dbReference>
<proteinExistence type="predicted"/>
<dbReference type="GO" id="GO:0045179">
    <property type="term" value="C:apical cortex"/>
    <property type="evidence" value="ECO:0007669"/>
    <property type="project" value="TreeGrafter"/>
</dbReference>
<name>A0A0K0EX51_STRVS</name>